<dbReference type="AlphaFoldDB" id="A0AAN7KXV0"/>
<comment type="subcellular location">
    <subcellularLocation>
        <location evidence="1">Membrane</location>
        <topology evidence="1">Multi-pass membrane protein</topology>
    </subcellularLocation>
</comment>
<sequence>MATVTGVQMLLVNPRVPARLTGGRVTRQCLYGAQNLITPGSSLRGTGLKLRCMTEDLNKEIKPISSAPDSKIPAPSTEFNPPPSPKPKVSTKFSDLFAFSGPAPERINGRLAMIGFVAAMAVELSNGQDLFDQITQGNGFAWFAATSLLLSVASLVPLFKGVRAEAESGGLMNANAELWNGRLAMLGLVALAFTEYVKGGTLV</sequence>
<proteinExistence type="predicted"/>
<keyword evidence="4" id="KW-0472">Membrane</keyword>
<gene>
    <name evidence="6" type="ORF">SAY87_018580</name>
</gene>
<dbReference type="GO" id="GO:0016020">
    <property type="term" value="C:membrane"/>
    <property type="evidence" value="ECO:0007669"/>
    <property type="project" value="UniProtKB-SubCell"/>
</dbReference>
<feature type="region of interest" description="Disordered" evidence="5">
    <location>
        <begin position="63"/>
        <end position="88"/>
    </location>
</feature>
<keyword evidence="3" id="KW-1133">Transmembrane helix</keyword>
<protein>
    <recommendedName>
        <fullName evidence="8">Early light-induced protein</fullName>
    </recommendedName>
</protein>
<evidence type="ECO:0000256" key="4">
    <source>
        <dbReference type="ARBA" id="ARBA00023136"/>
    </source>
</evidence>
<organism evidence="6 7">
    <name type="scientific">Trapa incisa</name>
    <dbReference type="NCBI Taxonomy" id="236973"/>
    <lineage>
        <taxon>Eukaryota</taxon>
        <taxon>Viridiplantae</taxon>
        <taxon>Streptophyta</taxon>
        <taxon>Embryophyta</taxon>
        <taxon>Tracheophyta</taxon>
        <taxon>Spermatophyta</taxon>
        <taxon>Magnoliopsida</taxon>
        <taxon>eudicotyledons</taxon>
        <taxon>Gunneridae</taxon>
        <taxon>Pentapetalae</taxon>
        <taxon>rosids</taxon>
        <taxon>malvids</taxon>
        <taxon>Myrtales</taxon>
        <taxon>Lythraceae</taxon>
        <taxon>Trapa</taxon>
    </lineage>
</organism>
<dbReference type="EMBL" id="JAXIOK010000002">
    <property type="protein sequence ID" value="KAK4778393.1"/>
    <property type="molecule type" value="Genomic_DNA"/>
</dbReference>
<comment type="caution">
    <text evidence="6">The sequence shown here is derived from an EMBL/GenBank/DDBJ whole genome shotgun (WGS) entry which is preliminary data.</text>
</comment>
<name>A0AAN7KXV0_9MYRT</name>
<evidence type="ECO:0000256" key="1">
    <source>
        <dbReference type="ARBA" id="ARBA00004141"/>
    </source>
</evidence>
<evidence type="ECO:0000313" key="7">
    <source>
        <dbReference type="Proteomes" id="UP001345219"/>
    </source>
</evidence>
<keyword evidence="2" id="KW-0812">Transmembrane</keyword>
<evidence type="ECO:0008006" key="8">
    <source>
        <dbReference type="Google" id="ProtNLM"/>
    </source>
</evidence>
<accession>A0AAN7KXV0</accession>
<dbReference type="PANTHER" id="PTHR14154">
    <property type="entry name" value="UPF0041 BRAIN PROTEIN 44-RELATED"/>
    <property type="match status" value="1"/>
</dbReference>
<evidence type="ECO:0000313" key="6">
    <source>
        <dbReference type="EMBL" id="KAK4778393.1"/>
    </source>
</evidence>
<keyword evidence="7" id="KW-1185">Reference proteome</keyword>
<evidence type="ECO:0000256" key="5">
    <source>
        <dbReference type="SAM" id="MobiDB-lite"/>
    </source>
</evidence>
<dbReference type="GO" id="GO:0009507">
    <property type="term" value="C:chloroplast"/>
    <property type="evidence" value="ECO:0007669"/>
    <property type="project" value="UniProtKB-SubCell"/>
</dbReference>
<reference evidence="6 7" key="1">
    <citation type="journal article" date="2023" name="Hortic Res">
        <title>Pangenome of water caltrop reveals structural variations and asymmetric subgenome divergence after allopolyploidization.</title>
        <authorList>
            <person name="Zhang X."/>
            <person name="Chen Y."/>
            <person name="Wang L."/>
            <person name="Yuan Y."/>
            <person name="Fang M."/>
            <person name="Shi L."/>
            <person name="Lu R."/>
            <person name="Comes H.P."/>
            <person name="Ma Y."/>
            <person name="Chen Y."/>
            <person name="Huang G."/>
            <person name="Zhou Y."/>
            <person name="Zheng Z."/>
            <person name="Qiu Y."/>
        </authorList>
    </citation>
    <scope>NUCLEOTIDE SEQUENCE [LARGE SCALE GENOMIC DNA]</scope>
    <source>
        <tissue evidence="6">Roots</tissue>
    </source>
</reference>
<dbReference type="Proteomes" id="UP001345219">
    <property type="component" value="Chromosome 14"/>
</dbReference>
<dbReference type="SUPFAM" id="SSF103511">
    <property type="entry name" value="Chlorophyll a-b binding protein"/>
    <property type="match status" value="1"/>
</dbReference>
<evidence type="ECO:0000256" key="2">
    <source>
        <dbReference type="ARBA" id="ARBA00022692"/>
    </source>
</evidence>
<evidence type="ECO:0000256" key="3">
    <source>
        <dbReference type="ARBA" id="ARBA00022989"/>
    </source>
</evidence>